<protein>
    <submittedName>
        <fullName evidence="5">Collagen-like protein 6</fullName>
    </submittedName>
</protein>
<keyword evidence="6" id="KW-1185">Reference proteome</keyword>
<feature type="region of interest" description="Disordered" evidence="3">
    <location>
        <begin position="430"/>
        <end position="521"/>
    </location>
</feature>
<evidence type="ECO:0000256" key="4">
    <source>
        <dbReference type="SAM" id="Phobius"/>
    </source>
</evidence>
<keyword evidence="2" id="KW-0964">Secreted</keyword>
<keyword evidence="4" id="KW-1133">Transmembrane helix</keyword>
<dbReference type="InterPro" id="IPR008160">
    <property type="entry name" value="Collagen"/>
</dbReference>
<dbReference type="InterPro" id="IPR050392">
    <property type="entry name" value="Collagen/C1q_domain"/>
</dbReference>
<keyword evidence="4" id="KW-0812">Transmembrane</keyword>
<dbReference type="PANTHER" id="PTHR15427">
    <property type="entry name" value="EMILIN ELASTIN MICROFIBRIL INTERFACE-LOCATED PROTEIN ELASTIN MICROFIBRIL INTERFACER"/>
    <property type="match status" value="1"/>
</dbReference>
<evidence type="ECO:0000313" key="6">
    <source>
        <dbReference type="Proteomes" id="UP001249851"/>
    </source>
</evidence>
<dbReference type="AlphaFoldDB" id="A0AAD9QU15"/>
<feature type="compositionally biased region" description="Polar residues" evidence="3">
    <location>
        <begin position="291"/>
        <end position="312"/>
    </location>
</feature>
<dbReference type="EMBL" id="JARQWQ010000014">
    <property type="protein sequence ID" value="KAK2567357.1"/>
    <property type="molecule type" value="Genomic_DNA"/>
</dbReference>
<gene>
    <name evidence="5" type="ORF">P5673_008155</name>
</gene>
<feature type="compositionally biased region" description="Low complexity" evidence="3">
    <location>
        <begin position="474"/>
        <end position="492"/>
    </location>
</feature>
<evidence type="ECO:0000256" key="2">
    <source>
        <dbReference type="ARBA" id="ARBA00022525"/>
    </source>
</evidence>
<organism evidence="5 6">
    <name type="scientific">Acropora cervicornis</name>
    <name type="common">Staghorn coral</name>
    <dbReference type="NCBI Taxonomy" id="6130"/>
    <lineage>
        <taxon>Eukaryota</taxon>
        <taxon>Metazoa</taxon>
        <taxon>Cnidaria</taxon>
        <taxon>Anthozoa</taxon>
        <taxon>Hexacorallia</taxon>
        <taxon>Scleractinia</taxon>
        <taxon>Astrocoeniina</taxon>
        <taxon>Acroporidae</taxon>
        <taxon>Acropora</taxon>
    </lineage>
</organism>
<name>A0AAD9QU15_ACRCE</name>
<comment type="subcellular location">
    <subcellularLocation>
        <location evidence="1">Secreted</location>
    </subcellularLocation>
</comment>
<sequence>MNCGKATQLSTFQEGYLPGSVSKSPTFAHQYEDPSILVLCKSSSCLKSSTPKRNVNRLYESVGTRNTVEGLTSNGTKRSEASSGSWINRLISFLILMLSLTSLLLVVLILMGKLKPGNSCEKGEFEVQTLFSFFFARQSFGQFSPMEFSPTEVCDVRIESPRSSHSRLLAKPLRECVDEVNGHHYEDPANLRDQVRAIQEEGKRPRKRYNDMYEPHIPLKDLGVNRAREVSVCSELSDTFTRESCINRCVLFFVFLTSVTALVLVVLIMLGKIGPVVGGCSCVHKEEGSQSKAESSRGAFSSSTDPTDTATLQAPPDVSSLENMIKDLRGNISSIRTYMDKLQQDIQRTKTDLGNTNKNISDTKTYIQNIGQQLDASVGAMNVTFLQELSSVRTSFDSKLNSTAQTLLDADNSLQTLLNSINTSLSSKVQDISKLKGPRGPPGVNGSKGDSGLKGDKGQQGPKGVTGDKGEQGPKGNVGVKGVDGVPGQKGDLGPPGDKGQKGAIGDKGAPGPQGPRGAQGAGNFSQCLYKFKKGVGVSATSDANAVVELVELTDKKVLGATCSTNRAAEYNLSVTKLTGGQNAGQYFFTCTCRGLSPHDTSGDNVFCHLHYWECPLTT</sequence>
<feature type="transmembrane region" description="Helical" evidence="4">
    <location>
        <begin position="90"/>
        <end position="112"/>
    </location>
</feature>
<reference evidence="5" key="2">
    <citation type="journal article" date="2023" name="Science">
        <title>Genomic signatures of disease resistance in endangered staghorn corals.</title>
        <authorList>
            <person name="Vollmer S.V."/>
            <person name="Selwyn J.D."/>
            <person name="Despard B.A."/>
            <person name="Roesel C.L."/>
        </authorList>
    </citation>
    <scope>NUCLEOTIDE SEQUENCE</scope>
    <source>
        <strain evidence="5">K2</strain>
    </source>
</reference>
<keyword evidence="5" id="KW-0176">Collagen</keyword>
<keyword evidence="4" id="KW-0472">Membrane</keyword>
<reference evidence="5" key="1">
    <citation type="journal article" date="2023" name="G3 (Bethesda)">
        <title>Whole genome assembly and annotation of the endangered Caribbean coral Acropora cervicornis.</title>
        <authorList>
            <person name="Selwyn J.D."/>
            <person name="Vollmer S.V."/>
        </authorList>
    </citation>
    <scope>NUCLEOTIDE SEQUENCE</scope>
    <source>
        <strain evidence="5">K2</strain>
    </source>
</reference>
<evidence type="ECO:0000256" key="3">
    <source>
        <dbReference type="SAM" id="MobiDB-lite"/>
    </source>
</evidence>
<feature type="transmembrane region" description="Helical" evidence="4">
    <location>
        <begin position="250"/>
        <end position="271"/>
    </location>
</feature>
<dbReference type="Proteomes" id="UP001249851">
    <property type="component" value="Unassembled WGS sequence"/>
</dbReference>
<accession>A0AAD9QU15</accession>
<comment type="caution">
    <text evidence="5">The sequence shown here is derived from an EMBL/GenBank/DDBJ whole genome shotgun (WGS) entry which is preliminary data.</text>
</comment>
<feature type="region of interest" description="Disordered" evidence="3">
    <location>
        <begin position="291"/>
        <end position="315"/>
    </location>
</feature>
<proteinExistence type="predicted"/>
<dbReference type="GO" id="GO:0005581">
    <property type="term" value="C:collagen trimer"/>
    <property type="evidence" value="ECO:0007669"/>
    <property type="project" value="UniProtKB-KW"/>
</dbReference>
<dbReference type="PANTHER" id="PTHR15427:SF33">
    <property type="entry name" value="COLLAGEN IV NC1 DOMAIN-CONTAINING PROTEIN"/>
    <property type="match status" value="1"/>
</dbReference>
<evidence type="ECO:0000256" key="1">
    <source>
        <dbReference type="ARBA" id="ARBA00004613"/>
    </source>
</evidence>
<evidence type="ECO:0000313" key="5">
    <source>
        <dbReference type="EMBL" id="KAK2567357.1"/>
    </source>
</evidence>
<dbReference type="Pfam" id="PF01391">
    <property type="entry name" value="Collagen"/>
    <property type="match status" value="1"/>
</dbReference>